<proteinExistence type="predicted"/>
<dbReference type="Gene3D" id="1.20.120.710">
    <property type="entry name" value="Haloacid dehalogenase hydrolase-like domain"/>
    <property type="match status" value="1"/>
</dbReference>
<dbReference type="PANTHER" id="PTHR46470:SF2">
    <property type="entry name" value="GLYCERALDEHYDE 3-PHOSPHATE PHOSPHATASE"/>
    <property type="match status" value="1"/>
</dbReference>
<sequence length="234" mass="26628">MIKAMVFDVDDTLYDLSVPFRRTAEEVFPGEKLDLYGAFLASRKYGDQVYAQSFRGEMSLRDMYIYRYQNAFADFGKKIDAETALKFQTVYERKQQEICMTEGMERMLECLGKKVKLGIITNGPGQHQWDKVHALGAERWIPTEHILISGEEGVAKPDKEIFERAEKRLGLRPEELCYVGDSYGNDILGAKRAGWKAVWYNHRGHQTGKEVTPDAVVDTETELAELLGRMANGG</sequence>
<dbReference type="NCBIfam" id="TIGR01549">
    <property type="entry name" value="HAD-SF-IA-v1"/>
    <property type="match status" value="1"/>
</dbReference>
<dbReference type="EMBL" id="JACOOR010000001">
    <property type="protein sequence ID" value="MBC5658395.1"/>
    <property type="molecule type" value="Genomic_DNA"/>
</dbReference>
<dbReference type="RefSeq" id="WP_186872875.1">
    <property type="nucleotide sequence ID" value="NZ_JACOOR010000001.1"/>
</dbReference>
<keyword evidence="3 5" id="KW-0378">Hydrolase</keyword>
<reference evidence="5" key="1">
    <citation type="submission" date="2020-08" db="EMBL/GenBank/DDBJ databases">
        <title>Genome public.</title>
        <authorList>
            <person name="Liu C."/>
            <person name="Sun Q."/>
        </authorList>
    </citation>
    <scope>NUCLEOTIDE SEQUENCE</scope>
    <source>
        <strain evidence="5">NSJ-68</strain>
    </source>
</reference>
<dbReference type="GO" id="GO:0046872">
    <property type="term" value="F:metal ion binding"/>
    <property type="evidence" value="ECO:0007669"/>
    <property type="project" value="UniProtKB-KW"/>
</dbReference>
<dbReference type="SUPFAM" id="SSF56784">
    <property type="entry name" value="HAD-like"/>
    <property type="match status" value="1"/>
</dbReference>
<keyword evidence="6" id="KW-1185">Reference proteome</keyword>
<evidence type="ECO:0000313" key="6">
    <source>
        <dbReference type="Proteomes" id="UP000649345"/>
    </source>
</evidence>
<comment type="caution">
    <text evidence="5">The sequence shown here is derived from an EMBL/GenBank/DDBJ whole genome shotgun (WGS) entry which is preliminary data.</text>
</comment>
<evidence type="ECO:0000256" key="4">
    <source>
        <dbReference type="ARBA" id="ARBA00022842"/>
    </source>
</evidence>
<comment type="cofactor">
    <cofactor evidence="1">
        <name>Mg(2+)</name>
        <dbReference type="ChEBI" id="CHEBI:18420"/>
    </cofactor>
</comment>
<gene>
    <name evidence="5" type="ORF">H8S44_01165</name>
</gene>
<evidence type="ECO:0000256" key="2">
    <source>
        <dbReference type="ARBA" id="ARBA00022723"/>
    </source>
</evidence>
<dbReference type="AlphaFoldDB" id="A0A923L9G4"/>
<accession>A0A923L9G4</accession>
<dbReference type="InterPro" id="IPR051400">
    <property type="entry name" value="HAD-like_hydrolase"/>
</dbReference>
<evidence type="ECO:0000256" key="3">
    <source>
        <dbReference type="ARBA" id="ARBA00022801"/>
    </source>
</evidence>
<dbReference type="GO" id="GO:0044281">
    <property type="term" value="P:small molecule metabolic process"/>
    <property type="evidence" value="ECO:0007669"/>
    <property type="project" value="UniProtKB-ARBA"/>
</dbReference>
<dbReference type="Gene3D" id="3.40.50.1000">
    <property type="entry name" value="HAD superfamily/HAD-like"/>
    <property type="match status" value="1"/>
</dbReference>
<dbReference type="Pfam" id="PF00702">
    <property type="entry name" value="Hydrolase"/>
    <property type="match status" value="1"/>
</dbReference>
<dbReference type="PANTHER" id="PTHR46470">
    <property type="entry name" value="N-ACYLNEURAMINATE-9-PHOSPHATASE"/>
    <property type="match status" value="1"/>
</dbReference>
<dbReference type="SFLD" id="SFLDG01129">
    <property type="entry name" value="C1.5:_HAD__Beta-PGM__Phosphata"/>
    <property type="match status" value="1"/>
</dbReference>
<organism evidence="5 6">
    <name type="scientific">Anaerosacchariphilus hominis</name>
    <dbReference type="NCBI Taxonomy" id="2763017"/>
    <lineage>
        <taxon>Bacteria</taxon>
        <taxon>Bacillati</taxon>
        <taxon>Bacillota</taxon>
        <taxon>Clostridia</taxon>
        <taxon>Lachnospirales</taxon>
        <taxon>Lachnospiraceae</taxon>
        <taxon>Anaerosacchariphilus</taxon>
    </lineage>
</organism>
<dbReference type="SFLD" id="SFLDS00003">
    <property type="entry name" value="Haloacid_Dehalogenase"/>
    <property type="match status" value="1"/>
</dbReference>
<dbReference type="GO" id="GO:0016791">
    <property type="term" value="F:phosphatase activity"/>
    <property type="evidence" value="ECO:0007669"/>
    <property type="project" value="TreeGrafter"/>
</dbReference>
<keyword evidence="2" id="KW-0479">Metal-binding</keyword>
<dbReference type="CDD" id="cd04305">
    <property type="entry name" value="HAD_Neu5Ac-Pase_like"/>
    <property type="match status" value="1"/>
</dbReference>
<evidence type="ECO:0000313" key="5">
    <source>
        <dbReference type="EMBL" id="MBC5658395.1"/>
    </source>
</evidence>
<dbReference type="InterPro" id="IPR006439">
    <property type="entry name" value="HAD-SF_hydro_IA"/>
</dbReference>
<dbReference type="InterPro" id="IPR036412">
    <property type="entry name" value="HAD-like_sf"/>
</dbReference>
<dbReference type="Proteomes" id="UP000649345">
    <property type="component" value="Unassembled WGS sequence"/>
</dbReference>
<dbReference type="PRINTS" id="PR00413">
    <property type="entry name" value="HADHALOGNASE"/>
</dbReference>
<evidence type="ECO:0000256" key="1">
    <source>
        <dbReference type="ARBA" id="ARBA00001946"/>
    </source>
</evidence>
<dbReference type="InterPro" id="IPR023214">
    <property type="entry name" value="HAD_sf"/>
</dbReference>
<dbReference type="NCBIfam" id="TIGR01509">
    <property type="entry name" value="HAD-SF-IA-v3"/>
    <property type="match status" value="1"/>
</dbReference>
<protein>
    <submittedName>
        <fullName evidence="5">HAD family hydrolase</fullName>
    </submittedName>
</protein>
<keyword evidence="4" id="KW-0460">Magnesium</keyword>
<name>A0A923L9G4_9FIRM</name>